<gene>
    <name evidence="6" type="ORF">GCM10011450_23790</name>
</gene>
<dbReference type="InterPro" id="IPR036390">
    <property type="entry name" value="WH_DNA-bd_sf"/>
</dbReference>
<dbReference type="GO" id="GO:0003700">
    <property type="term" value="F:DNA-binding transcription factor activity"/>
    <property type="evidence" value="ECO:0007669"/>
    <property type="project" value="InterPro"/>
</dbReference>
<evidence type="ECO:0000313" key="7">
    <source>
        <dbReference type="Proteomes" id="UP000608345"/>
    </source>
</evidence>
<name>A0A918N0A1_9BURK</name>
<dbReference type="InterPro" id="IPR036388">
    <property type="entry name" value="WH-like_DNA-bd_sf"/>
</dbReference>
<dbReference type="AlphaFoldDB" id="A0A918N0A1"/>
<dbReference type="Proteomes" id="UP000608345">
    <property type="component" value="Unassembled WGS sequence"/>
</dbReference>
<organism evidence="6 7">
    <name type="scientific">Advenella faeciporci</name>
    <dbReference type="NCBI Taxonomy" id="797535"/>
    <lineage>
        <taxon>Bacteria</taxon>
        <taxon>Pseudomonadati</taxon>
        <taxon>Pseudomonadota</taxon>
        <taxon>Betaproteobacteria</taxon>
        <taxon>Burkholderiales</taxon>
        <taxon>Alcaligenaceae</taxon>
    </lineage>
</organism>
<comment type="similarity">
    <text evidence="1">Belongs to the LysR transcriptional regulatory family.</text>
</comment>
<dbReference type="Pfam" id="PF03466">
    <property type="entry name" value="LysR_substrate"/>
    <property type="match status" value="1"/>
</dbReference>
<dbReference type="RefSeq" id="WP_189385724.1">
    <property type="nucleotide sequence ID" value="NZ_BAABFY010000048.1"/>
</dbReference>
<reference evidence="6" key="1">
    <citation type="journal article" date="2014" name="Int. J. Syst. Evol. Microbiol.">
        <title>Complete genome sequence of Corynebacterium casei LMG S-19264T (=DSM 44701T), isolated from a smear-ripened cheese.</title>
        <authorList>
            <consortium name="US DOE Joint Genome Institute (JGI-PGF)"/>
            <person name="Walter F."/>
            <person name="Albersmeier A."/>
            <person name="Kalinowski J."/>
            <person name="Ruckert C."/>
        </authorList>
    </citation>
    <scope>NUCLEOTIDE SEQUENCE</scope>
    <source>
        <strain evidence="6">KCTC 23732</strain>
    </source>
</reference>
<dbReference type="SUPFAM" id="SSF53850">
    <property type="entry name" value="Periplasmic binding protein-like II"/>
    <property type="match status" value="1"/>
</dbReference>
<evidence type="ECO:0000313" key="6">
    <source>
        <dbReference type="EMBL" id="GGW93034.1"/>
    </source>
</evidence>
<protein>
    <submittedName>
        <fullName evidence="6">Transcriptional regulator</fullName>
    </submittedName>
</protein>
<dbReference type="GO" id="GO:0000976">
    <property type="term" value="F:transcription cis-regulatory region binding"/>
    <property type="evidence" value="ECO:0007669"/>
    <property type="project" value="TreeGrafter"/>
</dbReference>
<dbReference type="FunFam" id="1.10.10.10:FF:000001">
    <property type="entry name" value="LysR family transcriptional regulator"/>
    <property type="match status" value="1"/>
</dbReference>
<keyword evidence="7" id="KW-1185">Reference proteome</keyword>
<evidence type="ECO:0000259" key="5">
    <source>
        <dbReference type="PROSITE" id="PS50931"/>
    </source>
</evidence>
<sequence>MDLRQIECFLCLFQNGNVTRAAKQLGIVQSALSTQISKLEKDLDIRLFDRSSRGVTPTTAGEKLHKMLLPLAREVDSIQQQMLDLGGEASGLVRVGLAPSLGVNVVPNALSRYCVDFPNVTIQLSVGYTNILIENLDAGKIDFAITNDTPKLGSLISSPIMSEELVLVVARKSKFLSSDTPDFNQIPPGRLIVPSSGQVLRSLIDDHLRKTGKTMQSHLELDALMPTMELVKTGEWATILPVSAISRDLENKVLCIARITDPIHRELISVYHPRRPLSLAAQNLLQAFETEVKRVGELANQTLQKSTQA</sequence>
<evidence type="ECO:0000256" key="3">
    <source>
        <dbReference type="ARBA" id="ARBA00023125"/>
    </source>
</evidence>
<accession>A0A918N0A1</accession>
<dbReference type="PANTHER" id="PTHR30126:SF40">
    <property type="entry name" value="HTH-TYPE TRANSCRIPTIONAL REGULATOR GLTR"/>
    <property type="match status" value="1"/>
</dbReference>
<dbReference type="EMBL" id="BMYS01000019">
    <property type="protein sequence ID" value="GGW93034.1"/>
    <property type="molecule type" value="Genomic_DNA"/>
</dbReference>
<feature type="domain" description="HTH lysR-type" evidence="5">
    <location>
        <begin position="1"/>
        <end position="58"/>
    </location>
</feature>
<reference evidence="6" key="2">
    <citation type="submission" date="2020-09" db="EMBL/GenBank/DDBJ databases">
        <authorList>
            <person name="Sun Q."/>
            <person name="Kim S."/>
        </authorList>
    </citation>
    <scope>NUCLEOTIDE SEQUENCE</scope>
    <source>
        <strain evidence="6">KCTC 23732</strain>
    </source>
</reference>
<evidence type="ECO:0000256" key="2">
    <source>
        <dbReference type="ARBA" id="ARBA00023015"/>
    </source>
</evidence>
<proteinExistence type="inferred from homology"/>
<dbReference type="Pfam" id="PF00126">
    <property type="entry name" value="HTH_1"/>
    <property type="match status" value="1"/>
</dbReference>
<dbReference type="CDD" id="cd05466">
    <property type="entry name" value="PBP2_LTTR_substrate"/>
    <property type="match status" value="1"/>
</dbReference>
<evidence type="ECO:0000256" key="1">
    <source>
        <dbReference type="ARBA" id="ARBA00009437"/>
    </source>
</evidence>
<evidence type="ECO:0000256" key="4">
    <source>
        <dbReference type="ARBA" id="ARBA00023163"/>
    </source>
</evidence>
<keyword evidence="4" id="KW-0804">Transcription</keyword>
<dbReference type="InterPro" id="IPR005119">
    <property type="entry name" value="LysR_subst-bd"/>
</dbReference>
<dbReference type="Gene3D" id="1.10.10.10">
    <property type="entry name" value="Winged helix-like DNA-binding domain superfamily/Winged helix DNA-binding domain"/>
    <property type="match status" value="1"/>
</dbReference>
<dbReference type="InterPro" id="IPR000847">
    <property type="entry name" value="LysR_HTH_N"/>
</dbReference>
<dbReference type="PROSITE" id="PS50931">
    <property type="entry name" value="HTH_LYSR"/>
    <property type="match status" value="1"/>
</dbReference>
<keyword evidence="3" id="KW-0238">DNA-binding</keyword>
<dbReference type="Gene3D" id="3.40.190.10">
    <property type="entry name" value="Periplasmic binding protein-like II"/>
    <property type="match status" value="2"/>
</dbReference>
<dbReference type="SUPFAM" id="SSF46785">
    <property type="entry name" value="Winged helix' DNA-binding domain"/>
    <property type="match status" value="1"/>
</dbReference>
<comment type="caution">
    <text evidence="6">The sequence shown here is derived from an EMBL/GenBank/DDBJ whole genome shotgun (WGS) entry which is preliminary data.</text>
</comment>
<dbReference type="PRINTS" id="PR00039">
    <property type="entry name" value="HTHLYSR"/>
</dbReference>
<dbReference type="PANTHER" id="PTHR30126">
    <property type="entry name" value="HTH-TYPE TRANSCRIPTIONAL REGULATOR"/>
    <property type="match status" value="1"/>
</dbReference>
<keyword evidence="2" id="KW-0805">Transcription regulation</keyword>